<protein>
    <submittedName>
        <fullName evidence="1">(northern house mosquito) hypothetical protein</fullName>
    </submittedName>
</protein>
<dbReference type="EMBL" id="HBUE01088736">
    <property type="protein sequence ID" value="CAG6480499.1"/>
    <property type="molecule type" value="Transcribed_RNA"/>
</dbReference>
<name>A0A8D8BS66_CULPI</name>
<proteinExistence type="predicted"/>
<organism evidence="1">
    <name type="scientific">Culex pipiens</name>
    <name type="common">House mosquito</name>
    <dbReference type="NCBI Taxonomy" id="7175"/>
    <lineage>
        <taxon>Eukaryota</taxon>
        <taxon>Metazoa</taxon>
        <taxon>Ecdysozoa</taxon>
        <taxon>Arthropoda</taxon>
        <taxon>Hexapoda</taxon>
        <taxon>Insecta</taxon>
        <taxon>Pterygota</taxon>
        <taxon>Neoptera</taxon>
        <taxon>Endopterygota</taxon>
        <taxon>Diptera</taxon>
        <taxon>Nematocera</taxon>
        <taxon>Culicoidea</taxon>
        <taxon>Culicidae</taxon>
        <taxon>Culicinae</taxon>
        <taxon>Culicini</taxon>
        <taxon>Culex</taxon>
        <taxon>Culex</taxon>
    </lineage>
</organism>
<reference evidence="1" key="1">
    <citation type="submission" date="2021-05" db="EMBL/GenBank/DDBJ databases">
        <authorList>
            <person name="Alioto T."/>
            <person name="Alioto T."/>
            <person name="Gomez Garrido J."/>
        </authorList>
    </citation>
    <scope>NUCLEOTIDE SEQUENCE</scope>
</reference>
<dbReference type="EMBL" id="HBUE01088733">
    <property type="protein sequence ID" value="CAG6480497.1"/>
    <property type="molecule type" value="Transcribed_RNA"/>
</dbReference>
<sequence length="141" mass="15563">MEVGHLSTGDLGAHLQLPDRTAASPGATGLSPLAGHYHRLPFVDAEAPDPFGQQGAQLCDRRQLQSDRAASSCRFNNSRLSHYWRRFLVAPSRSEANTLDAFGRYRRDIAAFWNASANFQSAKFANSGILPAWNRQPQRPA</sequence>
<dbReference type="EMBL" id="HBUE01088726">
    <property type="protein sequence ID" value="CAG6480491.1"/>
    <property type="molecule type" value="Transcribed_RNA"/>
</dbReference>
<dbReference type="AlphaFoldDB" id="A0A8D8BS66"/>
<accession>A0A8D8BS66</accession>
<evidence type="ECO:0000313" key="1">
    <source>
        <dbReference type="EMBL" id="CAG6480497.1"/>
    </source>
</evidence>